<dbReference type="Pfam" id="PF23750">
    <property type="entry name" value="RsgI_M"/>
    <property type="match status" value="1"/>
</dbReference>
<evidence type="ECO:0000256" key="1">
    <source>
        <dbReference type="ARBA" id="ARBA00004162"/>
    </source>
</evidence>
<accession>A0A6M0Q2W4</accession>
<dbReference type="InterPro" id="IPR055431">
    <property type="entry name" value="RsgI_M"/>
</dbReference>
<keyword evidence="10" id="KW-1185">Reference proteome</keyword>
<evidence type="ECO:0000259" key="8">
    <source>
        <dbReference type="PROSITE" id="PS51849"/>
    </source>
</evidence>
<dbReference type="Proteomes" id="UP000481043">
    <property type="component" value="Unassembled WGS sequence"/>
</dbReference>
<dbReference type="PROSITE" id="PS51849">
    <property type="entry name" value="RSGI_N"/>
    <property type="match status" value="1"/>
</dbReference>
<keyword evidence="3 7" id="KW-0812">Transmembrane</keyword>
<evidence type="ECO:0000256" key="5">
    <source>
        <dbReference type="ARBA" id="ARBA00023136"/>
    </source>
</evidence>
<proteinExistence type="predicted"/>
<keyword evidence="5 7" id="KW-0472">Membrane</keyword>
<feature type="compositionally biased region" description="Acidic residues" evidence="6">
    <location>
        <begin position="312"/>
        <end position="323"/>
    </location>
</feature>
<protein>
    <submittedName>
        <fullName evidence="9">Anti-sigma factor domain-containing protein</fullName>
    </submittedName>
</protein>
<evidence type="ECO:0000256" key="6">
    <source>
        <dbReference type="SAM" id="MobiDB-lite"/>
    </source>
</evidence>
<reference evidence="9 10" key="1">
    <citation type="submission" date="2020-02" db="EMBL/GenBank/DDBJ databases">
        <title>Bacillus aquiflavi sp. nov., isolated from yellow water of strong flavor Chinese baijiu in Yibin region of China.</title>
        <authorList>
            <person name="Xie J."/>
        </authorList>
    </citation>
    <scope>NUCLEOTIDE SEQUENCE [LARGE SCALE GENOMIC DNA]</scope>
    <source>
        <strain evidence="9 10">SA4</strain>
    </source>
</reference>
<feature type="transmembrane region" description="Helical" evidence="7">
    <location>
        <begin position="61"/>
        <end position="82"/>
    </location>
</feature>
<name>A0A6M0Q2W4_9BACI</name>
<dbReference type="GO" id="GO:0005886">
    <property type="term" value="C:plasma membrane"/>
    <property type="evidence" value="ECO:0007669"/>
    <property type="project" value="UniProtKB-SubCell"/>
</dbReference>
<dbReference type="Pfam" id="PF12791">
    <property type="entry name" value="RsgI_N"/>
    <property type="match status" value="1"/>
</dbReference>
<feature type="compositionally biased region" description="Basic and acidic residues" evidence="6">
    <location>
        <begin position="232"/>
        <end position="264"/>
    </location>
</feature>
<feature type="compositionally biased region" description="Basic and acidic residues" evidence="6">
    <location>
        <begin position="295"/>
        <end position="311"/>
    </location>
</feature>
<comment type="subcellular location">
    <subcellularLocation>
        <location evidence="1">Cell membrane</location>
        <topology evidence="1">Single-pass membrane protein</topology>
    </subcellularLocation>
</comment>
<evidence type="ECO:0000313" key="9">
    <source>
        <dbReference type="EMBL" id="NEY70534.1"/>
    </source>
</evidence>
<feature type="region of interest" description="Disordered" evidence="6">
    <location>
        <begin position="231"/>
        <end position="344"/>
    </location>
</feature>
<feature type="compositionally biased region" description="Acidic residues" evidence="6">
    <location>
        <begin position="335"/>
        <end position="344"/>
    </location>
</feature>
<evidence type="ECO:0000313" key="10">
    <source>
        <dbReference type="Proteomes" id="UP000481043"/>
    </source>
</evidence>
<evidence type="ECO:0000256" key="4">
    <source>
        <dbReference type="ARBA" id="ARBA00022989"/>
    </source>
</evidence>
<dbReference type="AlphaFoldDB" id="A0A6M0Q2W4"/>
<organism evidence="9 10">
    <name type="scientific">Bacillus mesophilus</name>
    <dbReference type="NCBI Taxonomy" id="1808955"/>
    <lineage>
        <taxon>Bacteria</taxon>
        <taxon>Bacillati</taxon>
        <taxon>Bacillota</taxon>
        <taxon>Bacilli</taxon>
        <taxon>Bacillales</taxon>
        <taxon>Bacillaceae</taxon>
        <taxon>Bacillus</taxon>
    </lineage>
</organism>
<gene>
    <name evidence="9" type="ORF">G4D63_02150</name>
</gene>
<feature type="compositionally biased region" description="Polar residues" evidence="6">
    <location>
        <begin position="265"/>
        <end position="281"/>
    </location>
</feature>
<dbReference type="RefSeq" id="WP_163177226.1">
    <property type="nucleotide sequence ID" value="NZ_JAAIWM010000001.1"/>
</dbReference>
<evidence type="ECO:0000256" key="7">
    <source>
        <dbReference type="SAM" id="Phobius"/>
    </source>
</evidence>
<keyword evidence="2" id="KW-1003">Cell membrane</keyword>
<keyword evidence="4 7" id="KW-1133">Transmembrane helix</keyword>
<sequence length="344" mass="39346">MKKGVILEINAHYVTVLTPEGEFLKGRKVKEDYKIGEEIDFFPLNERAKAKNAFLNNFGKFRIAIASSVAAILLFFSAFSYYDSHQVYAYMSIDINPSIEVAVDKKLRVITLKSYNEEGKLILDSLDDWKNSSIINVTQEIIKHSKESGYYVDGAEVILATVVVDDEGNRLKKRLDEDVSNIAKSYVSENVLITVMDRKEEDRLNAIDRGLSTGKYVKEFVLAKENNQKPNVIKEDQKEKPVVTEKPVEEVEKELPKVDVKEKTTATSNQDDIGEQDNINSEKGNKKDKKGPPYKVKEKNSKIKESKKNDREDDDDEEDDDDDNNRGRSDRDNRDDEDDEDEDE</sequence>
<comment type="caution">
    <text evidence="9">The sequence shown here is derived from an EMBL/GenBank/DDBJ whole genome shotgun (WGS) entry which is preliminary data.</text>
</comment>
<evidence type="ECO:0000256" key="2">
    <source>
        <dbReference type="ARBA" id="ARBA00022475"/>
    </source>
</evidence>
<feature type="compositionally biased region" description="Basic and acidic residues" evidence="6">
    <location>
        <begin position="324"/>
        <end position="334"/>
    </location>
</feature>
<dbReference type="EMBL" id="JAAIWM010000001">
    <property type="protein sequence ID" value="NEY70534.1"/>
    <property type="molecule type" value="Genomic_DNA"/>
</dbReference>
<dbReference type="InterPro" id="IPR024449">
    <property type="entry name" value="Anti-sigma_RsgI_N"/>
</dbReference>
<evidence type="ECO:0000256" key="3">
    <source>
        <dbReference type="ARBA" id="ARBA00022692"/>
    </source>
</evidence>
<feature type="domain" description="RsgI N-terminal anti-sigma" evidence="8">
    <location>
        <begin position="2"/>
        <end position="50"/>
    </location>
</feature>